<accession>A0A0K2U6D7</accession>
<dbReference type="AlphaFoldDB" id="A0A0K2U6D7"/>
<name>A0A0K2U6D7_LEPSM</name>
<evidence type="ECO:0000313" key="1">
    <source>
        <dbReference type="EMBL" id="CDW33482.1"/>
    </source>
</evidence>
<sequence length="59" mass="6902">RPLVQPSEHDNDIINIVNRHLSSTKRKKKKAQHQLVVNQVFPISEFILHLSNFLIAEFL</sequence>
<dbReference type="EMBL" id="HACA01016121">
    <property type="protein sequence ID" value="CDW33482.1"/>
    <property type="molecule type" value="Transcribed_RNA"/>
</dbReference>
<organism evidence="1">
    <name type="scientific">Lepeophtheirus salmonis</name>
    <name type="common">Salmon louse</name>
    <name type="synonym">Caligus salmonis</name>
    <dbReference type="NCBI Taxonomy" id="72036"/>
    <lineage>
        <taxon>Eukaryota</taxon>
        <taxon>Metazoa</taxon>
        <taxon>Ecdysozoa</taxon>
        <taxon>Arthropoda</taxon>
        <taxon>Crustacea</taxon>
        <taxon>Multicrustacea</taxon>
        <taxon>Hexanauplia</taxon>
        <taxon>Copepoda</taxon>
        <taxon>Siphonostomatoida</taxon>
        <taxon>Caligidae</taxon>
        <taxon>Lepeophtheirus</taxon>
    </lineage>
</organism>
<proteinExistence type="predicted"/>
<protein>
    <submittedName>
        <fullName evidence="1">Uncharacterized protein</fullName>
    </submittedName>
</protein>
<reference evidence="1" key="1">
    <citation type="submission" date="2014-05" db="EMBL/GenBank/DDBJ databases">
        <authorList>
            <person name="Chronopoulou M."/>
        </authorList>
    </citation>
    <scope>NUCLEOTIDE SEQUENCE</scope>
    <source>
        <tissue evidence="1">Whole organism</tissue>
    </source>
</reference>
<feature type="non-terminal residue" evidence="1">
    <location>
        <position position="1"/>
    </location>
</feature>